<evidence type="ECO:0000256" key="4">
    <source>
        <dbReference type="ARBA" id="ARBA00022452"/>
    </source>
</evidence>
<evidence type="ECO:0000313" key="11">
    <source>
        <dbReference type="Proteomes" id="UP000295197"/>
    </source>
</evidence>
<dbReference type="Proteomes" id="UP000295197">
    <property type="component" value="Unassembled WGS sequence"/>
</dbReference>
<keyword evidence="3" id="KW-0813">Transport</keyword>
<evidence type="ECO:0000256" key="3">
    <source>
        <dbReference type="ARBA" id="ARBA00022448"/>
    </source>
</evidence>
<protein>
    <submittedName>
        <fullName evidence="10">Outer membrane protein TolC</fullName>
    </submittedName>
</protein>
<dbReference type="OrthoDB" id="367883at2"/>
<organism evidence="10 11">
    <name type="scientific">Sphingobacterium alimentarium</name>
    <dbReference type="NCBI Taxonomy" id="797292"/>
    <lineage>
        <taxon>Bacteria</taxon>
        <taxon>Pseudomonadati</taxon>
        <taxon>Bacteroidota</taxon>
        <taxon>Sphingobacteriia</taxon>
        <taxon>Sphingobacteriales</taxon>
        <taxon>Sphingobacteriaceae</taxon>
        <taxon>Sphingobacterium</taxon>
    </lineage>
</organism>
<dbReference type="GO" id="GO:0015288">
    <property type="term" value="F:porin activity"/>
    <property type="evidence" value="ECO:0007669"/>
    <property type="project" value="TreeGrafter"/>
</dbReference>
<dbReference type="Pfam" id="PF02321">
    <property type="entry name" value="OEP"/>
    <property type="match status" value="2"/>
</dbReference>
<proteinExistence type="inferred from homology"/>
<gene>
    <name evidence="10" type="ORF">EDC17_101821</name>
</gene>
<dbReference type="PANTHER" id="PTHR30026:SF20">
    <property type="entry name" value="OUTER MEMBRANE PROTEIN TOLC"/>
    <property type="match status" value="1"/>
</dbReference>
<name>A0A4R3VW70_9SPHI</name>
<sequence length="448" mass="49257">MKRIKIIAVLLAGLFGATYAHAQEVLTLQEAIKYALQNKAEAKKSALEVENAEYQIEEVRAGAKPQLSANASINYNPLLQKSALPAEIFGGEPGETLMVAFGQKWQANATASVSQQIFNQSLFTGLKAAKTTREFYQINNSLTEENLIEKVANAYYQVFQTQMQLNTLEINLASTKKTRDVIKGLVDAGLGKKIDLDRTSVAVNNLEAQRQQIINALELQENALKFAIGMDITTDIVLPEETFDISLETIAETADVNNRTEIALLNKQTELLELNRKSIVSAYYPSVSFTGNFGYLGMGNVFPTFGSDGFKWSNFSGLGLNVSIPIFNGGATRARIRQAEIDIQKTRVDMEDTRLGLSLANENAKTQIKNSLLTINTNKSNVVLAKEVLDNTNNNYQNGLATLTELLDAENAYADAQNNLNTALLNYKVAEVQLIKANGQLKSLVNEK</sequence>
<dbReference type="AlphaFoldDB" id="A0A4R3VW70"/>
<dbReference type="InterPro" id="IPR051906">
    <property type="entry name" value="TolC-like"/>
</dbReference>
<dbReference type="SUPFAM" id="SSF56954">
    <property type="entry name" value="Outer membrane efflux proteins (OEP)"/>
    <property type="match status" value="1"/>
</dbReference>
<dbReference type="EMBL" id="SMBZ01000018">
    <property type="protein sequence ID" value="TCV14004.1"/>
    <property type="molecule type" value="Genomic_DNA"/>
</dbReference>
<keyword evidence="9" id="KW-0732">Signal</keyword>
<evidence type="ECO:0000256" key="7">
    <source>
        <dbReference type="ARBA" id="ARBA00023237"/>
    </source>
</evidence>
<comment type="similarity">
    <text evidence="2">Belongs to the outer membrane factor (OMF) (TC 1.B.17) family.</text>
</comment>
<comment type="caution">
    <text evidence="10">The sequence shown here is derived from an EMBL/GenBank/DDBJ whole genome shotgun (WGS) entry which is preliminary data.</text>
</comment>
<feature type="coiled-coil region" evidence="8">
    <location>
        <begin position="406"/>
        <end position="447"/>
    </location>
</feature>
<keyword evidence="7" id="KW-0998">Cell outer membrane</keyword>
<evidence type="ECO:0000256" key="2">
    <source>
        <dbReference type="ARBA" id="ARBA00007613"/>
    </source>
</evidence>
<dbReference type="GO" id="GO:1990281">
    <property type="term" value="C:efflux pump complex"/>
    <property type="evidence" value="ECO:0007669"/>
    <property type="project" value="TreeGrafter"/>
</dbReference>
<feature type="chain" id="PRO_5020651643" evidence="9">
    <location>
        <begin position="23"/>
        <end position="448"/>
    </location>
</feature>
<keyword evidence="11" id="KW-1185">Reference proteome</keyword>
<dbReference type="InterPro" id="IPR003423">
    <property type="entry name" value="OMP_efflux"/>
</dbReference>
<comment type="subcellular location">
    <subcellularLocation>
        <location evidence="1">Cell outer membrane</location>
    </subcellularLocation>
</comment>
<keyword evidence="5" id="KW-0812">Transmembrane</keyword>
<reference evidence="10 11" key="1">
    <citation type="submission" date="2019-03" db="EMBL/GenBank/DDBJ databases">
        <title>Genomic Encyclopedia of Type Strains, Phase IV (KMG-IV): sequencing the most valuable type-strain genomes for metagenomic binning, comparative biology and taxonomic classification.</title>
        <authorList>
            <person name="Goeker M."/>
        </authorList>
    </citation>
    <scope>NUCLEOTIDE SEQUENCE [LARGE SCALE GENOMIC DNA]</scope>
    <source>
        <strain evidence="10 11">DSM 22362</strain>
    </source>
</reference>
<evidence type="ECO:0000256" key="1">
    <source>
        <dbReference type="ARBA" id="ARBA00004442"/>
    </source>
</evidence>
<dbReference type="GO" id="GO:0009279">
    <property type="term" value="C:cell outer membrane"/>
    <property type="evidence" value="ECO:0007669"/>
    <property type="project" value="UniProtKB-SubCell"/>
</dbReference>
<keyword evidence="8" id="KW-0175">Coiled coil</keyword>
<dbReference type="GO" id="GO:0015562">
    <property type="term" value="F:efflux transmembrane transporter activity"/>
    <property type="evidence" value="ECO:0007669"/>
    <property type="project" value="InterPro"/>
</dbReference>
<evidence type="ECO:0000256" key="9">
    <source>
        <dbReference type="SAM" id="SignalP"/>
    </source>
</evidence>
<accession>A0A4R3VW70</accession>
<evidence type="ECO:0000313" key="10">
    <source>
        <dbReference type="EMBL" id="TCV14004.1"/>
    </source>
</evidence>
<feature type="signal peptide" evidence="9">
    <location>
        <begin position="1"/>
        <end position="22"/>
    </location>
</feature>
<dbReference type="PANTHER" id="PTHR30026">
    <property type="entry name" value="OUTER MEMBRANE PROTEIN TOLC"/>
    <property type="match status" value="1"/>
</dbReference>
<dbReference type="Gene3D" id="1.20.1600.10">
    <property type="entry name" value="Outer membrane efflux proteins (OEP)"/>
    <property type="match status" value="1"/>
</dbReference>
<keyword evidence="6" id="KW-0472">Membrane</keyword>
<keyword evidence="4" id="KW-1134">Transmembrane beta strand</keyword>
<evidence type="ECO:0000256" key="5">
    <source>
        <dbReference type="ARBA" id="ARBA00022692"/>
    </source>
</evidence>
<dbReference type="RefSeq" id="WP_132777579.1">
    <property type="nucleotide sequence ID" value="NZ_SMBZ01000018.1"/>
</dbReference>
<evidence type="ECO:0000256" key="8">
    <source>
        <dbReference type="SAM" id="Coils"/>
    </source>
</evidence>
<evidence type="ECO:0000256" key="6">
    <source>
        <dbReference type="ARBA" id="ARBA00023136"/>
    </source>
</evidence>